<sequence>DDADERRKLIDDYLEFKDLMLSIDPPDEEEEGEENRSTCPQTPNPAQGQTTPGSKSPRLPNPEGTGEESMDTTVEVHEEPSEKRVPPLVIRTGHSHHTPKSSRHHHLFASDKKKIPVHASSSSSTSSSKNLSKSFPKPVPSKKKPKKRRKRYGSDSEDDSNDSDFVL</sequence>
<feature type="region of interest" description="Disordered" evidence="1">
    <location>
        <begin position="19"/>
        <end position="167"/>
    </location>
</feature>
<dbReference type="Proteomes" id="UP000005408">
    <property type="component" value="Unassembled WGS sequence"/>
</dbReference>
<evidence type="ECO:0000313" key="2">
    <source>
        <dbReference type="EnsemblMetazoa" id="G209.3:cds"/>
    </source>
</evidence>
<reference evidence="2" key="1">
    <citation type="submission" date="2022-08" db="UniProtKB">
        <authorList>
            <consortium name="EnsemblMetazoa"/>
        </authorList>
    </citation>
    <scope>IDENTIFICATION</scope>
    <source>
        <strain evidence="2">05x7-T-G4-1.051#20</strain>
    </source>
</reference>
<feature type="compositionally biased region" description="Basic and acidic residues" evidence="1">
    <location>
        <begin position="74"/>
        <end position="85"/>
    </location>
</feature>
<dbReference type="EnsemblMetazoa" id="G209.3">
    <property type="protein sequence ID" value="G209.3:cds"/>
    <property type="gene ID" value="G209"/>
</dbReference>
<organism evidence="2 3">
    <name type="scientific">Magallana gigas</name>
    <name type="common">Pacific oyster</name>
    <name type="synonym">Crassostrea gigas</name>
    <dbReference type="NCBI Taxonomy" id="29159"/>
    <lineage>
        <taxon>Eukaryota</taxon>
        <taxon>Metazoa</taxon>
        <taxon>Spiralia</taxon>
        <taxon>Lophotrochozoa</taxon>
        <taxon>Mollusca</taxon>
        <taxon>Bivalvia</taxon>
        <taxon>Autobranchia</taxon>
        <taxon>Pteriomorphia</taxon>
        <taxon>Ostreida</taxon>
        <taxon>Ostreoidea</taxon>
        <taxon>Ostreidae</taxon>
        <taxon>Magallana</taxon>
    </lineage>
</organism>
<feature type="compositionally biased region" description="Polar residues" evidence="1">
    <location>
        <begin position="37"/>
        <end position="54"/>
    </location>
</feature>
<feature type="compositionally biased region" description="Low complexity" evidence="1">
    <location>
        <begin position="120"/>
        <end position="136"/>
    </location>
</feature>
<feature type="compositionally biased region" description="Basic residues" evidence="1">
    <location>
        <begin position="93"/>
        <end position="107"/>
    </location>
</feature>
<dbReference type="AlphaFoldDB" id="A0A8W8JTM4"/>
<feature type="compositionally biased region" description="Basic residues" evidence="1">
    <location>
        <begin position="140"/>
        <end position="151"/>
    </location>
</feature>
<proteinExistence type="predicted"/>
<accession>A0A8W8JTM4</accession>
<evidence type="ECO:0000313" key="3">
    <source>
        <dbReference type="Proteomes" id="UP000005408"/>
    </source>
</evidence>
<feature type="compositionally biased region" description="Acidic residues" evidence="1">
    <location>
        <begin position="155"/>
        <end position="167"/>
    </location>
</feature>
<protein>
    <submittedName>
        <fullName evidence="2">Uncharacterized protein</fullName>
    </submittedName>
</protein>
<name>A0A8W8JTM4_MAGGI</name>
<evidence type="ECO:0000256" key="1">
    <source>
        <dbReference type="SAM" id="MobiDB-lite"/>
    </source>
</evidence>
<keyword evidence="3" id="KW-1185">Reference proteome</keyword>